<dbReference type="KEGG" id="nde:NIDE3709"/>
<name>D8P7P1_9BACT</name>
<dbReference type="InterPro" id="IPR029063">
    <property type="entry name" value="SAM-dependent_MTases_sf"/>
</dbReference>
<evidence type="ECO:0000256" key="3">
    <source>
        <dbReference type="ARBA" id="ARBA00034487"/>
    </source>
</evidence>
<dbReference type="OrthoDB" id="9765084at2"/>
<dbReference type="HOGENOM" id="CLU_052868_1_2_0"/>
<evidence type="ECO:0000256" key="4">
    <source>
        <dbReference type="ARBA" id="ARBA00034521"/>
    </source>
</evidence>
<dbReference type="EMBL" id="FP929003">
    <property type="protein sequence ID" value="CBK43387.1"/>
    <property type="molecule type" value="Genomic_DNA"/>
</dbReference>
<dbReference type="InterPro" id="IPR026669">
    <property type="entry name" value="Arsenite_MeTrfase-like"/>
</dbReference>
<feature type="domain" description="Methyltransferase" evidence="9">
    <location>
        <begin position="75"/>
        <end position="221"/>
    </location>
</feature>
<dbReference type="GO" id="GO:0032259">
    <property type="term" value="P:methylation"/>
    <property type="evidence" value="ECO:0007669"/>
    <property type="project" value="UniProtKB-KW"/>
</dbReference>
<dbReference type="InterPro" id="IPR025714">
    <property type="entry name" value="Methyltranfer_dom"/>
</dbReference>
<gene>
    <name evidence="10" type="ORF">NIDE3709</name>
</gene>
<dbReference type="PANTHER" id="PTHR43675:SF8">
    <property type="entry name" value="ARSENITE METHYLTRANSFERASE"/>
    <property type="match status" value="1"/>
</dbReference>
<keyword evidence="10" id="KW-0489">Methyltransferase</keyword>
<dbReference type="GO" id="GO:0030791">
    <property type="term" value="F:arsenite methyltransferase activity"/>
    <property type="evidence" value="ECO:0007669"/>
    <property type="project" value="UniProtKB-EC"/>
</dbReference>
<dbReference type="STRING" id="330214.NIDE3709"/>
<dbReference type="Gene3D" id="3.40.50.150">
    <property type="entry name" value="Vaccinia Virus protein VP39"/>
    <property type="match status" value="1"/>
</dbReference>
<dbReference type="PANTHER" id="PTHR43675">
    <property type="entry name" value="ARSENITE METHYLTRANSFERASE"/>
    <property type="match status" value="1"/>
</dbReference>
<comment type="catalytic activity">
    <reaction evidence="8">
        <text>arsenic triglutathione + 3 [thioredoxin]-dithiol + 3 S-adenosyl-L-methionine = trimethylarsine + 3 [thioredoxin]-disulfide + 3 glutathione + 3 S-adenosyl-L-homocysteine + 3 H(+)</text>
        <dbReference type="Rhea" id="RHEA:69432"/>
        <dbReference type="Rhea" id="RHEA-COMP:10698"/>
        <dbReference type="Rhea" id="RHEA-COMP:10700"/>
        <dbReference type="ChEBI" id="CHEBI:15378"/>
        <dbReference type="ChEBI" id="CHEBI:27130"/>
        <dbReference type="ChEBI" id="CHEBI:29950"/>
        <dbReference type="ChEBI" id="CHEBI:50058"/>
        <dbReference type="ChEBI" id="CHEBI:57856"/>
        <dbReference type="ChEBI" id="CHEBI:57925"/>
        <dbReference type="ChEBI" id="CHEBI:59789"/>
        <dbReference type="ChEBI" id="CHEBI:183640"/>
        <dbReference type="EC" id="2.1.1.137"/>
    </reaction>
</comment>
<dbReference type="EC" id="2.1.1.137" evidence="4"/>
<evidence type="ECO:0000259" key="9">
    <source>
        <dbReference type="Pfam" id="PF13847"/>
    </source>
</evidence>
<dbReference type="NCBIfam" id="NF008823">
    <property type="entry name" value="PRK11873.1"/>
    <property type="match status" value="1"/>
</dbReference>
<evidence type="ECO:0000313" key="10">
    <source>
        <dbReference type="EMBL" id="CBK43387.1"/>
    </source>
</evidence>
<keyword evidence="1 10" id="KW-0808">Transferase</keyword>
<reference evidence="10 11" key="1">
    <citation type="journal article" date="2010" name="Proc. Natl. Acad. Sci. U.S.A.">
        <title>A Nitrospira metagenome illuminates the physiology and evolution of globally important nitrite-oxidizing bacteria.</title>
        <authorList>
            <person name="Lucker S."/>
            <person name="Wagner M."/>
            <person name="Maixner F."/>
            <person name="Pelletier E."/>
            <person name="Koch H."/>
            <person name="Vacherie B."/>
            <person name="Rattei T."/>
            <person name="Sinninghe Damste J."/>
            <person name="Spieck E."/>
            <person name="Le Paslier D."/>
            <person name="Daims H."/>
        </authorList>
    </citation>
    <scope>NUCLEOTIDE SEQUENCE [LARGE SCALE GENOMIC DNA]</scope>
</reference>
<accession>D8P7P1</accession>
<evidence type="ECO:0000256" key="1">
    <source>
        <dbReference type="ARBA" id="ARBA00022679"/>
    </source>
</evidence>
<sequence>MDAQAIRDLVKETYGEAAARAKSGGSSCCGASPALMNVDPITSNLYSDQERQELPADAVAASLGCGNPTALAELHAGETVLDLGSGGGIDVLLSAKRVGPTGKAYGVDMTEEMLALARENQRAAGVENVEFLKGEIEHLPLPDRSVDVIISNCVVNLSGEKERVLAEAFRVLRPGGRLALSDIVVRGAVPSEIRRNLELWAGCVAGALEETEYRDMLAQAGFVEIGIEPTRIYHADDVKELLVGADLSSDLLVAQVEGKFMSAFIRAKKPAVTV</sequence>
<dbReference type="Proteomes" id="UP000001660">
    <property type="component" value="Chromosome"/>
</dbReference>
<keyword evidence="2" id="KW-0949">S-adenosyl-L-methionine</keyword>
<dbReference type="Pfam" id="PF13847">
    <property type="entry name" value="Methyltransf_31"/>
    <property type="match status" value="1"/>
</dbReference>
<protein>
    <recommendedName>
        <fullName evidence="5">Arsenite methyltransferase</fullName>
        <ecNumber evidence="4">2.1.1.137</ecNumber>
    </recommendedName>
</protein>
<dbReference type="SUPFAM" id="SSF53335">
    <property type="entry name" value="S-adenosyl-L-methionine-dependent methyltransferases"/>
    <property type="match status" value="1"/>
</dbReference>
<comment type="catalytic activity">
    <reaction evidence="6">
        <text>arsenic triglutathione + [thioredoxin]-dithiol + S-adenosyl-L-methionine + 2 H2O = methylarsonous acid + [thioredoxin]-disulfide + 3 glutathione + S-adenosyl-L-homocysteine + H(+)</text>
        <dbReference type="Rhea" id="RHEA:69460"/>
        <dbReference type="Rhea" id="RHEA-COMP:10698"/>
        <dbReference type="Rhea" id="RHEA-COMP:10700"/>
        <dbReference type="ChEBI" id="CHEBI:15377"/>
        <dbReference type="ChEBI" id="CHEBI:15378"/>
        <dbReference type="ChEBI" id="CHEBI:17826"/>
        <dbReference type="ChEBI" id="CHEBI:29950"/>
        <dbReference type="ChEBI" id="CHEBI:50058"/>
        <dbReference type="ChEBI" id="CHEBI:57856"/>
        <dbReference type="ChEBI" id="CHEBI:57925"/>
        <dbReference type="ChEBI" id="CHEBI:59789"/>
        <dbReference type="ChEBI" id="CHEBI:183640"/>
        <dbReference type="EC" id="2.1.1.137"/>
    </reaction>
</comment>
<proteinExistence type="inferred from homology"/>
<organism evidence="10 11">
    <name type="scientific">Nitrospira defluvii</name>
    <dbReference type="NCBI Taxonomy" id="330214"/>
    <lineage>
        <taxon>Bacteria</taxon>
        <taxon>Pseudomonadati</taxon>
        <taxon>Nitrospirota</taxon>
        <taxon>Nitrospiria</taxon>
        <taxon>Nitrospirales</taxon>
        <taxon>Nitrospiraceae</taxon>
        <taxon>Nitrospira</taxon>
    </lineage>
</organism>
<evidence type="ECO:0000256" key="5">
    <source>
        <dbReference type="ARBA" id="ARBA00034545"/>
    </source>
</evidence>
<dbReference type="CDD" id="cd02440">
    <property type="entry name" value="AdoMet_MTases"/>
    <property type="match status" value="1"/>
</dbReference>
<evidence type="ECO:0000256" key="6">
    <source>
        <dbReference type="ARBA" id="ARBA00047941"/>
    </source>
</evidence>
<keyword evidence="11" id="KW-1185">Reference proteome</keyword>
<comment type="catalytic activity">
    <reaction evidence="7">
        <text>arsenic triglutathione + 2 [thioredoxin]-dithiol + 2 S-adenosyl-L-methionine + H2O = dimethylarsinous acid + 2 [thioredoxin]-disulfide + 3 glutathione + 2 S-adenosyl-L-homocysteine + 2 H(+)</text>
        <dbReference type="Rhea" id="RHEA:69464"/>
        <dbReference type="Rhea" id="RHEA-COMP:10698"/>
        <dbReference type="Rhea" id="RHEA-COMP:10700"/>
        <dbReference type="ChEBI" id="CHEBI:15377"/>
        <dbReference type="ChEBI" id="CHEBI:15378"/>
        <dbReference type="ChEBI" id="CHEBI:23808"/>
        <dbReference type="ChEBI" id="CHEBI:29950"/>
        <dbReference type="ChEBI" id="CHEBI:50058"/>
        <dbReference type="ChEBI" id="CHEBI:57856"/>
        <dbReference type="ChEBI" id="CHEBI:57925"/>
        <dbReference type="ChEBI" id="CHEBI:59789"/>
        <dbReference type="ChEBI" id="CHEBI:183640"/>
        <dbReference type="EC" id="2.1.1.137"/>
    </reaction>
</comment>
<dbReference type="AlphaFoldDB" id="D8P7P1"/>
<evidence type="ECO:0000256" key="2">
    <source>
        <dbReference type="ARBA" id="ARBA00022691"/>
    </source>
</evidence>
<comment type="similarity">
    <text evidence="3">Belongs to the methyltransferase superfamily. Arsenite methyltransferase family.</text>
</comment>
<evidence type="ECO:0000256" key="7">
    <source>
        <dbReference type="ARBA" id="ARBA00047943"/>
    </source>
</evidence>
<evidence type="ECO:0000256" key="8">
    <source>
        <dbReference type="ARBA" id="ARBA00048428"/>
    </source>
</evidence>
<dbReference type="eggNOG" id="COG2226">
    <property type="taxonomic scope" value="Bacteria"/>
</dbReference>
<evidence type="ECO:0000313" key="11">
    <source>
        <dbReference type="Proteomes" id="UP000001660"/>
    </source>
</evidence>